<accession>A0A5A9GKW3</accession>
<keyword evidence="2" id="KW-0997">Cell inner membrane</keyword>
<dbReference type="SMART" id="SM00283">
    <property type="entry name" value="MA"/>
    <property type="match status" value="1"/>
</dbReference>
<keyword evidence="11" id="KW-1185">Reference proteome</keyword>
<dbReference type="Pfam" id="PF00672">
    <property type="entry name" value="HAMP"/>
    <property type="match status" value="1"/>
</dbReference>
<gene>
    <name evidence="10" type="ORF">FZ942_19580</name>
</gene>
<dbReference type="OrthoDB" id="3289104at2"/>
<dbReference type="GO" id="GO:0007165">
    <property type="term" value="P:signal transduction"/>
    <property type="evidence" value="ECO:0007669"/>
    <property type="project" value="UniProtKB-KW"/>
</dbReference>
<evidence type="ECO:0000256" key="5">
    <source>
        <dbReference type="PROSITE-ProRule" id="PRU00284"/>
    </source>
</evidence>
<keyword evidence="2" id="KW-1003">Cell membrane</keyword>
<comment type="caution">
    <text evidence="10">The sequence shown here is derived from an EMBL/GenBank/DDBJ whole genome shotgun (WGS) entry which is preliminary data.</text>
</comment>
<dbReference type="InterPro" id="IPR003660">
    <property type="entry name" value="HAMP_dom"/>
</dbReference>
<dbReference type="PROSITE" id="PS50192">
    <property type="entry name" value="T_SNARE"/>
    <property type="match status" value="1"/>
</dbReference>
<sequence>MKIRAVFLSCVLAMATVAGVVSITFVAAEWGNYRRSVDAGTLSEALGAVLRVTEKVVLSRGVQNGALLADAPAGDESRAKIDAARREIVKTLAEANRTVQAADYAGRPTALSKLRAVEQALAALHSEVDAAIARPKSERDQAFVKGFGERVVARVTELNGIANGLEQGMALADADVARLGGIARLSWDMRESGGRRVAIFTTVVGAKRMLTSNEIELAAALAGETRHAWARLQATATQIDDAPALATALKGTETTFFGATDALIADLIARGRTGGDYEISFQDAWSRLVGGVQTALAVRDAAIAEALSQAEAARGSAFVRLLLAVGGLALVVLTVIGIAILIGRRIVDPLVGMTAVLSKLAQGEREVVVPARGRADEIGEIAAAVEALRVTAKEADRLAAEQASEHARRQERTRAMEAAVAGFDNSITAILVAMDGATTELDGTARTMTAVADEASRQAATTAAAAEETAVTVQTIAAATEEMTSSIQEIGRQVAGSNAVAATALAQAQETTGTVIHLTEAALRIGEVVKLIQDIASQTNLLALNATIEAARAGEAGKGFAVVASEVKQLATQTAKATEDIAAQIAAVQQATQGTSLAIDGIGKTIASINEISSAIAAAVEEQSATTSEIARNVQQAAHSTTEVSYTIADMNQTVGQNSSAATQVTGASSALASEAKVLRQEVESFLASIRAA</sequence>
<dbReference type="GO" id="GO:0005886">
    <property type="term" value="C:plasma membrane"/>
    <property type="evidence" value="ECO:0007669"/>
    <property type="project" value="UniProtKB-SubCell"/>
</dbReference>
<evidence type="ECO:0000313" key="11">
    <source>
        <dbReference type="Proteomes" id="UP000324927"/>
    </source>
</evidence>
<evidence type="ECO:0000256" key="2">
    <source>
        <dbReference type="ARBA" id="ARBA00022519"/>
    </source>
</evidence>
<dbReference type="InterPro" id="IPR000727">
    <property type="entry name" value="T_SNARE_dom"/>
</dbReference>
<dbReference type="SUPFAM" id="SSF58104">
    <property type="entry name" value="Methyl-accepting chemotaxis protein (MCP) signaling domain"/>
    <property type="match status" value="1"/>
</dbReference>
<protein>
    <submittedName>
        <fullName evidence="10">HAMP domain-containing protein</fullName>
    </submittedName>
</protein>
<dbReference type="PRINTS" id="PR00260">
    <property type="entry name" value="CHEMTRNSDUCR"/>
</dbReference>
<keyword evidence="6" id="KW-0812">Transmembrane</keyword>
<dbReference type="Pfam" id="PF00015">
    <property type="entry name" value="MCPsignal"/>
    <property type="match status" value="1"/>
</dbReference>
<dbReference type="GO" id="GO:0006935">
    <property type="term" value="P:chemotaxis"/>
    <property type="evidence" value="ECO:0007669"/>
    <property type="project" value="InterPro"/>
</dbReference>
<organism evidence="10 11">
    <name type="scientific">Azospirillum lipoferum</name>
    <dbReference type="NCBI Taxonomy" id="193"/>
    <lineage>
        <taxon>Bacteria</taxon>
        <taxon>Pseudomonadati</taxon>
        <taxon>Pseudomonadota</taxon>
        <taxon>Alphaproteobacteria</taxon>
        <taxon>Rhodospirillales</taxon>
        <taxon>Azospirillaceae</taxon>
        <taxon>Azospirillum</taxon>
    </lineage>
</organism>
<feature type="domain" description="Methyl-accepting transducer" evidence="7">
    <location>
        <begin position="437"/>
        <end position="673"/>
    </location>
</feature>
<dbReference type="GO" id="GO:0004888">
    <property type="term" value="F:transmembrane signaling receptor activity"/>
    <property type="evidence" value="ECO:0007669"/>
    <property type="project" value="InterPro"/>
</dbReference>
<dbReference type="PANTHER" id="PTHR32089:SF112">
    <property type="entry name" value="LYSOZYME-LIKE PROTEIN-RELATED"/>
    <property type="match status" value="1"/>
</dbReference>
<evidence type="ECO:0000259" key="9">
    <source>
        <dbReference type="PROSITE" id="PS50885"/>
    </source>
</evidence>
<dbReference type="InterPro" id="IPR004090">
    <property type="entry name" value="Chemotax_Me-accpt_rcpt"/>
</dbReference>
<dbReference type="SUPFAM" id="SSF158472">
    <property type="entry name" value="HAMP domain-like"/>
    <property type="match status" value="1"/>
</dbReference>
<dbReference type="SMART" id="SM00304">
    <property type="entry name" value="HAMP"/>
    <property type="match status" value="1"/>
</dbReference>
<evidence type="ECO:0000256" key="6">
    <source>
        <dbReference type="SAM" id="Phobius"/>
    </source>
</evidence>
<dbReference type="AlphaFoldDB" id="A0A5A9GKW3"/>
<reference evidence="10 11" key="1">
    <citation type="submission" date="2019-08" db="EMBL/GenBank/DDBJ databases">
        <authorList>
            <person name="Grouzdev D."/>
            <person name="Tikhonova E."/>
            <person name="Kravchenko I."/>
        </authorList>
    </citation>
    <scope>NUCLEOTIDE SEQUENCE [LARGE SCALE GENOMIC DNA]</scope>
    <source>
        <strain evidence="10 11">59b</strain>
    </source>
</reference>
<comment type="similarity">
    <text evidence="4">Belongs to the methyl-accepting chemotaxis (MCP) protein family.</text>
</comment>
<keyword evidence="3 5" id="KW-0807">Transducer</keyword>
<evidence type="ECO:0000313" key="10">
    <source>
        <dbReference type="EMBL" id="KAA0594993.1"/>
    </source>
</evidence>
<dbReference type="Gene3D" id="1.10.287.950">
    <property type="entry name" value="Methyl-accepting chemotaxis protein"/>
    <property type="match status" value="1"/>
</dbReference>
<evidence type="ECO:0000256" key="4">
    <source>
        <dbReference type="ARBA" id="ARBA00029447"/>
    </source>
</evidence>
<comment type="subcellular location">
    <subcellularLocation>
        <location evidence="1">Cell inner membrane</location>
        <topology evidence="1">Multi-pass membrane protein</topology>
    </subcellularLocation>
</comment>
<keyword evidence="6" id="KW-0472">Membrane</keyword>
<proteinExistence type="inferred from homology"/>
<dbReference type="PROSITE" id="PS50111">
    <property type="entry name" value="CHEMOTAXIS_TRANSDUC_2"/>
    <property type="match status" value="1"/>
</dbReference>
<keyword evidence="6" id="KW-1133">Transmembrane helix</keyword>
<evidence type="ECO:0000256" key="1">
    <source>
        <dbReference type="ARBA" id="ARBA00004429"/>
    </source>
</evidence>
<dbReference type="Proteomes" id="UP000324927">
    <property type="component" value="Unassembled WGS sequence"/>
</dbReference>
<dbReference type="Gene3D" id="6.10.340.10">
    <property type="match status" value="1"/>
</dbReference>
<feature type="transmembrane region" description="Helical" evidence="6">
    <location>
        <begin position="317"/>
        <end position="343"/>
    </location>
</feature>
<evidence type="ECO:0000256" key="3">
    <source>
        <dbReference type="ARBA" id="ARBA00023224"/>
    </source>
</evidence>
<evidence type="ECO:0000259" key="7">
    <source>
        <dbReference type="PROSITE" id="PS50111"/>
    </source>
</evidence>
<feature type="domain" description="HAMP" evidence="9">
    <location>
        <begin position="344"/>
        <end position="397"/>
    </location>
</feature>
<dbReference type="InterPro" id="IPR004089">
    <property type="entry name" value="MCPsignal_dom"/>
</dbReference>
<name>A0A5A9GKW3_AZOLI</name>
<feature type="domain" description="T-SNARE coiled-coil homology" evidence="8">
    <location>
        <begin position="589"/>
        <end position="651"/>
    </location>
</feature>
<dbReference type="PANTHER" id="PTHR32089">
    <property type="entry name" value="METHYL-ACCEPTING CHEMOTAXIS PROTEIN MCPB"/>
    <property type="match status" value="1"/>
</dbReference>
<evidence type="ECO:0000259" key="8">
    <source>
        <dbReference type="PROSITE" id="PS50192"/>
    </source>
</evidence>
<dbReference type="EMBL" id="VTTN01000007">
    <property type="protein sequence ID" value="KAA0594993.1"/>
    <property type="molecule type" value="Genomic_DNA"/>
</dbReference>
<dbReference type="PROSITE" id="PS50885">
    <property type="entry name" value="HAMP"/>
    <property type="match status" value="1"/>
</dbReference>